<dbReference type="Proteomes" id="UP000516349">
    <property type="component" value="Chromosome"/>
</dbReference>
<evidence type="ECO:0000313" key="2">
    <source>
        <dbReference type="EMBL" id="QNT78932.1"/>
    </source>
</evidence>
<evidence type="ECO:0008006" key="4">
    <source>
        <dbReference type="Google" id="ProtNLM"/>
    </source>
</evidence>
<accession>A0A7H1NT22</accession>
<feature type="region of interest" description="Disordered" evidence="1">
    <location>
        <begin position="1"/>
        <end position="68"/>
    </location>
</feature>
<evidence type="ECO:0000313" key="3">
    <source>
        <dbReference type="Proteomes" id="UP000516349"/>
    </source>
</evidence>
<proteinExistence type="predicted"/>
<protein>
    <recommendedName>
        <fullName evidence="4">DUF3306 domain-containing protein</fullName>
    </recommendedName>
</protein>
<dbReference type="Pfam" id="PF11748">
    <property type="entry name" value="DUF3306"/>
    <property type="match status" value="1"/>
</dbReference>
<name>A0A7H1NT22_9PROT</name>
<organism evidence="2 3">
    <name type="scientific">Entomobacter blattae</name>
    <dbReference type="NCBI Taxonomy" id="2762277"/>
    <lineage>
        <taxon>Bacteria</taxon>
        <taxon>Pseudomonadati</taxon>
        <taxon>Pseudomonadota</taxon>
        <taxon>Alphaproteobacteria</taxon>
        <taxon>Acetobacterales</taxon>
        <taxon>Acetobacteraceae</taxon>
        <taxon>Entomobacter</taxon>
    </lineage>
</organism>
<keyword evidence="3" id="KW-1185">Reference proteome</keyword>
<reference evidence="2 3" key="1">
    <citation type="submission" date="2020-08" db="EMBL/GenBank/DDBJ databases">
        <title>Complete genome sequence of Entomobacter blattae G55GP.</title>
        <authorList>
            <person name="Poehlein A."/>
            <person name="Guzman J."/>
            <person name="Daniel R."/>
            <person name="Vilcinskas A."/>
        </authorList>
    </citation>
    <scope>NUCLEOTIDE SEQUENCE [LARGE SCALE GENOMIC DNA]</scope>
    <source>
        <strain evidence="2 3">G55GP</strain>
    </source>
</reference>
<dbReference type="RefSeq" id="WP_203413149.1">
    <property type="nucleotide sequence ID" value="NZ_CP060244.1"/>
</dbReference>
<dbReference type="AlphaFoldDB" id="A0A7H1NT22"/>
<gene>
    <name evidence="2" type="ORF">JGUZn3_17140</name>
</gene>
<dbReference type="InterPro" id="IPR021735">
    <property type="entry name" value="DUF3306"/>
</dbReference>
<feature type="region of interest" description="Disordered" evidence="1">
    <location>
        <begin position="148"/>
        <end position="211"/>
    </location>
</feature>
<feature type="compositionally biased region" description="Low complexity" evidence="1">
    <location>
        <begin position="22"/>
        <end position="33"/>
    </location>
</feature>
<sequence length="211" mass="23362">MDSFLKRWARLKQQKNQTPSEPTSNTSLPSQSLSPPPLQPSALEERDHPQIVPIPSSPEGLFTIDSSQKREDPFYSDKINALKADRDFSVFLQEGIPDNIQKEALSLAWRTEDSIANFETLAEYDWNFNTPDYAKLQPTDDIKSLLADILSPPAPAPSSEEGLDTPGEGIAIPSSENTSSISPLPFSELEGEREEKPDIPSDKNLNNQSVP</sequence>
<dbReference type="KEGG" id="ebla:JGUZn3_17140"/>
<dbReference type="EMBL" id="CP060244">
    <property type="protein sequence ID" value="QNT78932.1"/>
    <property type="molecule type" value="Genomic_DNA"/>
</dbReference>
<evidence type="ECO:0000256" key="1">
    <source>
        <dbReference type="SAM" id="MobiDB-lite"/>
    </source>
</evidence>